<protein>
    <submittedName>
        <fullName evidence="2">Uncharacterized protein</fullName>
    </submittedName>
</protein>
<evidence type="ECO:0000313" key="3">
    <source>
        <dbReference type="Proteomes" id="UP000240481"/>
    </source>
</evidence>
<sequence>MKTKQILINPFKTASLIGGIIMVLSLIILTSSLLISFPFADNFTIYQQAIAHVTTIVIAGVFKVGYVIFIVGRYERGLAF</sequence>
<dbReference type="EMBL" id="PYLZ01000001">
    <property type="protein sequence ID" value="PSW26990.1"/>
    <property type="molecule type" value="Genomic_DNA"/>
</dbReference>
<name>A0A0J8VFI7_9GAMM</name>
<feature type="transmembrane region" description="Helical" evidence="1">
    <location>
        <begin position="49"/>
        <end position="71"/>
    </location>
</feature>
<keyword evidence="1" id="KW-0472">Membrane</keyword>
<dbReference type="AlphaFoldDB" id="A0A0J8VFI7"/>
<dbReference type="OrthoDB" id="6305308at2"/>
<keyword evidence="1" id="KW-0812">Transmembrane</keyword>
<dbReference type="RefSeq" id="WP_048897136.1">
    <property type="nucleotide sequence ID" value="NZ_AP024852.1"/>
</dbReference>
<comment type="caution">
    <text evidence="2">The sequence shown here is derived from an EMBL/GenBank/DDBJ whole genome shotgun (WGS) entry which is preliminary data.</text>
</comment>
<proteinExistence type="predicted"/>
<accession>A0A0J8VFI7</accession>
<gene>
    <name evidence="2" type="ORF">C9I94_03150</name>
</gene>
<keyword evidence="3" id="KW-1185">Reference proteome</keyword>
<evidence type="ECO:0000256" key="1">
    <source>
        <dbReference type="SAM" id="Phobius"/>
    </source>
</evidence>
<feature type="transmembrane region" description="Helical" evidence="1">
    <location>
        <begin position="12"/>
        <end position="37"/>
    </location>
</feature>
<organism evidence="2 3">
    <name type="scientific">Photobacterium swingsii</name>
    <dbReference type="NCBI Taxonomy" id="680026"/>
    <lineage>
        <taxon>Bacteria</taxon>
        <taxon>Pseudomonadati</taxon>
        <taxon>Pseudomonadota</taxon>
        <taxon>Gammaproteobacteria</taxon>
        <taxon>Vibrionales</taxon>
        <taxon>Vibrionaceae</taxon>
        <taxon>Photobacterium</taxon>
    </lineage>
</organism>
<keyword evidence="1" id="KW-1133">Transmembrane helix</keyword>
<evidence type="ECO:0000313" key="2">
    <source>
        <dbReference type="EMBL" id="PSW26990.1"/>
    </source>
</evidence>
<dbReference type="Proteomes" id="UP000240481">
    <property type="component" value="Unassembled WGS sequence"/>
</dbReference>
<reference evidence="2 3" key="1">
    <citation type="submission" date="2018-01" db="EMBL/GenBank/DDBJ databases">
        <title>Whole genome sequencing of Histamine producing bacteria.</title>
        <authorList>
            <person name="Butler K."/>
        </authorList>
    </citation>
    <scope>NUCLEOTIDE SEQUENCE [LARGE SCALE GENOMIC DNA]</scope>
    <source>
        <strain evidence="2 3">DSM 24669</strain>
    </source>
</reference>